<proteinExistence type="inferred from homology"/>
<keyword evidence="5" id="KW-0560">Oxidoreductase</keyword>
<dbReference type="InterPro" id="IPR045170">
    <property type="entry name" value="MTOX"/>
</dbReference>
<evidence type="ECO:0000256" key="3">
    <source>
        <dbReference type="ARBA" id="ARBA00022630"/>
    </source>
</evidence>
<dbReference type="GO" id="GO:0050660">
    <property type="term" value="F:flavin adenine dinucleotide binding"/>
    <property type="evidence" value="ECO:0007669"/>
    <property type="project" value="InterPro"/>
</dbReference>
<dbReference type="GO" id="GO:0051698">
    <property type="term" value="F:saccharopine oxidase activity"/>
    <property type="evidence" value="ECO:0007669"/>
    <property type="project" value="TreeGrafter"/>
</dbReference>
<accession>A0A1S8B8I9</accession>
<keyword evidence="4" id="KW-0274">FAD</keyword>
<feature type="domain" description="FAD dependent oxidoreductase" evidence="6">
    <location>
        <begin position="86"/>
        <end position="458"/>
    </location>
</feature>
<dbReference type="GO" id="GO:0008115">
    <property type="term" value="F:sarcosine oxidase activity"/>
    <property type="evidence" value="ECO:0007669"/>
    <property type="project" value="TreeGrafter"/>
</dbReference>
<comment type="cofactor">
    <cofactor evidence="1">
        <name>FAD</name>
        <dbReference type="ChEBI" id="CHEBI:57692"/>
    </cofactor>
</comment>
<dbReference type="AlphaFoldDB" id="A0A1S8B8I9"/>
<evidence type="ECO:0000256" key="4">
    <source>
        <dbReference type="ARBA" id="ARBA00022827"/>
    </source>
</evidence>
<sequence length="515" mass="56965">MGWAEAEKVHALTRRPAAEPRIPPAAFSSSPVPTSVLAIISRQKLCYHRRISRYKTSHGTSRHAAATTRIRARAMASPLDPATSTILIVGGGTWGSSTALHLARRGYKNITVLDPYPVPSAISAGNDVNKIVEQGLFSHDDDDEAYASNALLTHAGAAWKTDPVFAPFYHDTGYIMAASDPAAIAALHRREQPTPKKGFVALSSPADFRATMPAGVLTGDFPGWQGVYKATGAGWVHARKALVAAATEAQRLGARYVTGDPRGRVDELVVEAGDVRGVRTADGKVWRTDRTVLCAGASAPQLLDMRDQLRPTAWTLAHIKMTPEEAKLYKDLPVLFNIERGFFMEPDEDNHELKMCDEHPGYLNWTEDPKTGRMASLPFAKHQIPLEAEKRARDFLQECMPHLAKRPFSFARICWCADTPNRSFIITKHPDHKSLLLAVGASGHGFMQIPVIGSYIADALEDKLDERMKKCWRWRPETAVGRDWKDRQGRWGGTNEVMDFQDVKEGEWTSIAPML</sequence>
<reference evidence="7 8" key="1">
    <citation type="submission" date="2017-01" db="EMBL/GenBank/DDBJ databases">
        <title>Draft genome sequence of Diplodia seriata F98.1, a fungal species involved in grapevine trunk diseases.</title>
        <authorList>
            <person name="Robert-Siegwald G."/>
            <person name="Vallet J."/>
            <person name="Abou-Mansour E."/>
            <person name="Xu J."/>
            <person name="Rey P."/>
            <person name="Bertsch C."/>
            <person name="Rego C."/>
            <person name="Larignon P."/>
            <person name="Fontaine F."/>
            <person name="Lebrun M.-H."/>
        </authorList>
    </citation>
    <scope>NUCLEOTIDE SEQUENCE [LARGE SCALE GENOMIC DNA]</scope>
    <source>
        <strain evidence="7 8">F98.1</strain>
    </source>
</reference>
<dbReference type="InterPro" id="IPR036188">
    <property type="entry name" value="FAD/NAD-bd_sf"/>
</dbReference>
<dbReference type="EMBL" id="MSZU01000111">
    <property type="protein sequence ID" value="OMP83849.1"/>
    <property type="molecule type" value="Genomic_DNA"/>
</dbReference>
<dbReference type="PANTHER" id="PTHR10961:SF24">
    <property type="entry name" value="HYPOTHETICAL FRUCTOSYL AMINE:OXYGEN OXIDOREDUCTASE (EUROFUNG)"/>
    <property type="match status" value="1"/>
</dbReference>
<dbReference type="SUPFAM" id="SSF51905">
    <property type="entry name" value="FAD/NAD(P)-binding domain"/>
    <property type="match status" value="1"/>
</dbReference>
<dbReference type="STRING" id="420778.A0A1S8B8I9"/>
<gene>
    <name evidence="7" type="ORF">BK809_0005230</name>
</gene>
<evidence type="ECO:0000313" key="8">
    <source>
        <dbReference type="Proteomes" id="UP000190776"/>
    </source>
</evidence>
<evidence type="ECO:0000256" key="5">
    <source>
        <dbReference type="ARBA" id="ARBA00023002"/>
    </source>
</evidence>
<protein>
    <submittedName>
        <fullName evidence="7">L-pipecolate oxidase</fullName>
    </submittedName>
</protein>
<comment type="similarity">
    <text evidence="2">Belongs to the MSOX/MTOX family.</text>
</comment>
<dbReference type="PANTHER" id="PTHR10961">
    <property type="entry name" value="PEROXISOMAL SARCOSINE OXIDASE"/>
    <property type="match status" value="1"/>
</dbReference>
<organism evidence="7 8">
    <name type="scientific">Diplodia seriata</name>
    <dbReference type="NCBI Taxonomy" id="420778"/>
    <lineage>
        <taxon>Eukaryota</taxon>
        <taxon>Fungi</taxon>
        <taxon>Dikarya</taxon>
        <taxon>Ascomycota</taxon>
        <taxon>Pezizomycotina</taxon>
        <taxon>Dothideomycetes</taxon>
        <taxon>Dothideomycetes incertae sedis</taxon>
        <taxon>Botryosphaeriales</taxon>
        <taxon>Botryosphaeriaceae</taxon>
        <taxon>Diplodia</taxon>
    </lineage>
</organism>
<dbReference type="SUPFAM" id="SSF54373">
    <property type="entry name" value="FAD-linked reductases, C-terminal domain"/>
    <property type="match status" value="1"/>
</dbReference>
<comment type="caution">
    <text evidence="7">The sequence shown here is derived from an EMBL/GenBank/DDBJ whole genome shotgun (WGS) entry which is preliminary data.</text>
</comment>
<dbReference type="InterPro" id="IPR006076">
    <property type="entry name" value="FAD-dep_OxRdtase"/>
</dbReference>
<evidence type="ECO:0000256" key="1">
    <source>
        <dbReference type="ARBA" id="ARBA00001974"/>
    </source>
</evidence>
<dbReference type="Gene3D" id="3.30.9.10">
    <property type="entry name" value="D-Amino Acid Oxidase, subunit A, domain 2"/>
    <property type="match status" value="1"/>
</dbReference>
<name>A0A1S8B8I9_9PEZI</name>
<evidence type="ECO:0000313" key="7">
    <source>
        <dbReference type="EMBL" id="OMP83849.1"/>
    </source>
</evidence>
<dbReference type="Pfam" id="PF01266">
    <property type="entry name" value="DAO"/>
    <property type="match status" value="1"/>
</dbReference>
<keyword evidence="3" id="KW-0285">Flavoprotein</keyword>
<dbReference type="Gene3D" id="3.50.50.60">
    <property type="entry name" value="FAD/NAD(P)-binding domain"/>
    <property type="match status" value="1"/>
</dbReference>
<dbReference type="Proteomes" id="UP000190776">
    <property type="component" value="Unassembled WGS sequence"/>
</dbReference>
<dbReference type="OrthoDB" id="2219495at2759"/>
<evidence type="ECO:0000259" key="6">
    <source>
        <dbReference type="Pfam" id="PF01266"/>
    </source>
</evidence>
<evidence type="ECO:0000256" key="2">
    <source>
        <dbReference type="ARBA" id="ARBA00010989"/>
    </source>
</evidence>